<gene>
    <name evidence="3" type="ORF">Scinn_71660</name>
</gene>
<organism evidence="3 4">
    <name type="scientific">Streptomyces virginiae</name>
    <name type="common">Streptomyces cinnamonensis</name>
    <dbReference type="NCBI Taxonomy" id="1961"/>
    <lineage>
        <taxon>Bacteria</taxon>
        <taxon>Bacillati</taxon>
        <taxon>Actinomycetota</taxon>
        <taxon>Actinomycetes</taxon>
        <taxon>Kitasatosporales</taxon>
        <taxon>Streptomycetaceae</taxon>
        <taxon>Streptomyces</taxon>
    </lineage>
</organism>
<proteinExistence type="predicted"/>
<comment type="caution">
    <text evidence="3">The sequence shown here is derived from an EMBL/GenBank/DDBJ whole genome shotgun (WGS) entry which is preliminary data.</text>
</comment>
<keyword evidence="3" id="KW-0540">Nuclease</keyword>
<feature type="region of interest" description="Disordered" evidence="1">
    <location>
        <begin position="299"/>
        <end position="322"/>
    </location>
</feature>
<dbReference type="Pfam" id="PF03372">
    <property type="entry name" value="Exo_endo_phos"/>
    <property type="match status" value="1"/>
</dbReference>
<feature type="domain" description="Endonuclease/exonuclease/phosphatase" evidence="2">
    <location>
        <begin position="6"/>
        <end position="313"/>
    </location>
</feature>
<reference evidence="4" key="1">
    <citation type="submission" date="2020-09" db="EMBL/GenBank/DDBJ databases">
        <title>Whole genome shotgun sequence of Streptomyces cinnamonensis NBRC 15873.</title>
        <authorList>
            <person name="Komaki H."/>
            <person name="Tamura T."/>
        </authorList>
    </citation>
    <scope>NUCLEOTIDE SEQUENCE [LARGE SCALE GENOMIC DNA]</scope>
    <source>
        <strain evidence="4">NBRC 15873</strain>
    </source>
</reference>
<protein>
    <submittedName>
        <fullName evidence="3">Endonuclease</fullName>
    </submittedName>
</protein>
<dbReference type="Gene3D" id="3.60.10.10">
    <property type="entry name" value="Endonuclease/exonuclease/phosphatase"/>
    <property type="match status" value="1"/>
</dbReference>
<evidence type="ECO:0000256" key="1">
    <source>
        <dbReference type="SAM" id="MobiDB-lite"/>
    </source>
</evidence>
<keyword evidence="4" id="KW-1185">Reference proteome</keyword>
<evidence type="ECO:0000313" key="4">
    <source>
        <dbReference type="Proteomes" id="UP000660554"/>
    </source>
</evidence>
<dbReference type="SUPFAM" id="SSF56219">
    <property type="entry name" value="DNase I-like"/>
    <property type="match status" value="1"/>
</dbReference>
<dbReference type="Proteomes" id="UP000660554">
    <property type="component" value="Unassembled WGS sequence"/>
</dbReference>
<accession>A0ABQ3NY50</accession>
<dbReference type="GO" id="GO:0004519">
    <property type="term" value="F:endonuclease activity"/>
    <property type="evidence" value="ECO:0007669"/>
    <property type="project" value="UniProtKB-KW"/>
</dbReference>
<dbReference type="PANTHER" id="PTHR42834:SF1">
    <property type="entry name" value="ENDONUCLEASE_EXONUCLEASE_PHOSPHATASE FAMILY PROTEIN (AFU_ORTHOLOGUE AFUA_3G09210)"/>
    <property type="match status" value="1"/>
</dbReference>
<keyword evidence="3" id="KW-0255">Endonuclease</keyword>
<dbReference type="PANTHER" id="PTHR42834">
    <property type="entry name" value="ENDONUCLEASE/EXONUCLEASE/PHOSPHATASE FAMILY PROTEIN (AFU_ORTHOLOGUE AFUA_3G09210)"/>
    <property type="match status" value="1"/>
</dbReference>
<evidence type="ECO:0000313" key="3">
    <source>
        <dbReference type="EMBL" id="GHI17703.1"/>
    </source>
</evidence>
<dbReference type="EMBL" id="BNDV01000017">
    <property type="protein sequence ID" value="GHI17703.1"/>
    <property type="molecule type" value="Genomic_DNA"/>
</dbReference>
<dbReference type="InterPro" id="IPR005135">
    <property type="entry name" value="Endo/exonuclease/phosphatase"/>
</dbReference>
<dbReference type="InterPro" id="IPR036691">
    <property type="entry name" value="Endo/exonu/phosph_ase_sf"/>
</dbReference>
<keyword evidence="3" id="KW-0378">Hydrolase</keyword>
<sequence>MGVVIGTWNVENLCRPLAPGSPPSGRCAAKDRAAYEAKLEGLAATVDRLAPDLLGVQEVGGPEALADLVERLDGAWHTALSKHADRRGIRVGFLSRRPLTVTEDRTAFPEHLPRVQVEDDGTTIKRMGRGALAVRWSPVAGQSVDVVVCHLKSKLLTFPGNRHSTDDEELRARYGAYALYRRAAEAVTLRSMADRLLQGDGAAHEVIVMGDLNDEFEAATTQILYGPPGSQIGTGGFRDTDLGDPRRLWNLAPRVLEKGGFSRIFEGQKELIDHILVSRGVLDRVEKVFTGHERLPTVEEARPAAAHDSPSDHAPVLAELDY</sequence>
<evidence type="ECO:0000259" key="2">
    <source>
        <dbReference type="Pfam" id="PF03372"/>
    </source>
</evidence>
<name>A0ABQ3NY50_STRVG</name>